<dbReference type="FunFam" id="2.60.120.740:FF:000002">
    <property type="entry name" value="Beta-galactosidase"/>
    <property type="match status" value="1"/>
</dbReference>
<protein>
    <recommendedName>
        <fullName evidence="5">SUEL-type lectin domain-containing protein</fullName>
    </recommendedName>
</protein>
<evidence type="ECO:0000256" key="4">
    <source>
        <dbReference type="SAM" id="MobiDB-lite"/>
    </source>
</evidence>
<keyword evidence="3" id="KW-0326">Glycosidase</keyword>
<comment type="caution">
    <text evidence="6">The sequence shown here is derived from an EMBL/GenBank/DDBJ whole genome shotgun (WGS) entry which is preliminary data.</text>
</comment>
<dbReference type="Pfam" id="PF21467">
    <property type="entry name" value="BetaGal_gal-bd"/>
    <property type="match status" value="1"/>
</dbReference>
<dbReference type="CDD" id="cd22842">
    <property type="entry name" value="Gal_Rha_Lectin_BGal"/>
    <property type="match status" value="1"/>
</dbReference>
<evidence type="ECO:0000259" key="5">
    <source>
        <dbReference type="PROSITE" id="PS50228"/>
    </source>
</evidence>
<organism evidence="6 7">
    <name type="scientific">Ceratodon purpureus</name>
    <name type="common">Fire moss</name>
    <name type="synonym">Dicranum purpureum</name>
    <dbReference type="NCBI Taxonomy" id="3225"/>
    <lineage>
        <taxon>Eukaryota</taxon>
        <taxon>Viridiplantae</taxon>
        <taxon>Streptophyta</taxon>
        <taxon>Embryophyta</taxon>
        <taxon>Bryophyta</taxon>
        <taxon>Bryophytina</taxon>
        <taxon>Bryopsida</taxon>
        <taxon>Dicranidae</taxon>
        <taxon>Pseudoditrichales</taxon>
        <taxon>Ditrichaceae</taxon>
        <taxon>Ceratodon</taxon>
    </lineage>
</organism>
<reference evidence="6" key="1">
    <citation type="submission" date="2020-06" db="EMBL/GenBank/DDBJ databases">
        <title>WGS assembly of Ceratodon purpureus strain R40.</title>
        <authorList>
            <person name="Carey S.B."/>
            <person name="Jenkins J."/>
            <person name="Shu S."/>
            <person name="Lovell J.T."/>
            <person name="Sreedasyam A."/>
            <person name="Maumus F."/>
            <person name="Tiley G.P."/>
            <person name="Fernandez-Pozo N."/>
            <person name="Barry K."/>
            <person name="Chen C."/>
            <person name="Wang M."/>
            <person name="Lipzen A."/>
            <person name="Daum C."/>
            <person name="Saski C.A."/>
            <person name="Payton A.C."/>
            <person name="Mcbreen J.C."/>
            <person name="Conrad R.E."/>
            <person name="Kollar L.M."/>
            <person name="Olsson S."/>
            <person name="Huttunen S."/>
            <person name="Landis J.B."/>
            <person name="Wickett N.J."/>
            <person name="Johnson M.G."/>
            <person name="Rensing S.A."/>
            <person name="Grimwood J."/>
            <person name="Schmutz J."/>
            <person name="Mcdaniel S.F."/>
        </authorList>
    </citation>
    <scope>NUCLEOTIDE SEQUENCE</scope>
    <source>
        <strain evidence="6">R40</strain>
    </source>
</reference>
<dbReference type="EMBL" id="CM026428">
    <property type="protein sequence ID" value="KAG0565933.1"/>
    <property type="molecule type" value="Genomic_DNA"/>
</dbReference>
<name>A0A8T0H3Y6_CERPU</name>
<dbReference type="Gene3D" id="2.60.120.260">
    <property type="entry name" value="Galactose-binding domain-like"/>
    <property type="match status" value="2"/>
</dbReference>
<feature type="compositionally biased region" description="Polar residues" evidence="4">
    <location>
        <begin position="468"/>
        <end position="481"/>
    </location>
</feature>
<dbReference type="GO" id="GO:0005975">
    <property type="term" value="P:carbohydrate metabolic process"/>
    <property type="evidence" value="ECO:0007669"/>
    <property type="project" value="InterPro"/>
</dbReference>
<dbReference type="Gene3D" id="2.60.120.740">
    <property type="match status" value="1"/>
</dbReference>
<keyword evidence="7" id="KW-1185">Reference proteome</keyword>
<evidence type="ECO:0000313" key="7">
    <source>
        <dbReference type="Proteomes" id="UP000822688"/>
    </source>
</evidence>
<dbReference type="InterPro" id="IPR008979">
    <property type="entry name" value="Galactose-bd-like_sf"/>
</dbReference>
<dbReference type="PANTHER" id="PTHR23421">
    <property type="entry name" value="BETA-GALACTOSIDASE RELATED"/>
    <property type="match status" value="1"/>
</dbReference>
<dbReference type="PROSITE" id="PS50228">
    <property type="entry name" value="SUEL_LECTIN"/>
    <property type="match status" value="1"/>
</dbReference>
<dbReference type="AlphaFoldDB" id="A0A8T0H3Y6"/>
<accession>A0A8T0H3Y6</accession>
<dbReference type="PRINTS" id="PR00742">
    <property type="entry name" value="GLHYDRLASE35"/>
</dbReference>
<proteinExistence type="predicted"/>
<dbReference type="Proteomes" id="UP000822688">
    <property type="component" value="Chromosome 7"/>
</dbReference>
<evidence type="ECO:0000313" key="6">
    <source>
        <dbReference type="EMBL" id="KAG0565933.1"/>
    </source>
</evidence>
<dbReference type="Pfam" id="PF02140">
    <property type="entry name" value="SUEL_Lectin"/>
    <property type="match status" value="1"/>
</dbReference>
<dbReference type="GO" id="GO:0030246">
    <property type="term" value="F:carbohydrate binding"/>
    <property type="evidence" value="ECO:0007669"/>
    <property type="project" value="InterPro"/>
</dbReference>
<dbReference type="InterPro" id="IPR043159">
    <property type="entry name" value="Lectin_gal-bd_sf"/>
</dbReference>
<gene>
    <name evidence="6" type="ORF">KC19_7G024500</name>
</gene>
<dbReference type="SUPFAM" id="SSF49785">
    <property type="entry name" value="Galactose-binding domain-like"/>
    <property type="match status" value="2"/>
</dbReference>
<evidence type="ECO:0000256" key="1">
    <source>
        <dbReference type="ARBA" id="ARBA00022729"/>
    </source>
</evidence>
<dbReference type="GO" id="GO:0004565">
    <property type="term" value="F:beta-galactosidase activity"/>
    <property type="evidence" value="ECO:0007669"/>
    <property type="project" value="UniProtKB-ARBA"/>
</dbReference>
<dbReference type="InterPro" id="IPR001944">
    <property type="entry name" value="Glycoside_Hdrlase_35"/>
</dbReference>
<evidence type="ECO:0000256" key="2">
    <source>
        <dbReference type="ARBA" id="ARBA00022801"/>
    </source>
</evidence>
<feature type="domain" description="SUEL-type lectin" evidence="5">
    <location>
        <begin position="349"/>
        <end position="436"/>
    </location>
</feature>
<dbReference type="InterPro" id="IPR048913">
    <property type="entry name" value="BetaGal_gal-bd"/>
</dbReference>
<evidence type="ECO:0000256" key="3">
    <source>
        <dbReference type="ARBA" id="ARBA00023295"/>
    </source>
</evidence>
<feature type="region of interest" description="Disordered" evidence="4">
    <location>
        <begin position="462"/>
        <end position="481"/>
    </location>
</feature>
<dbReference type="FunFam" id="2.60.120.260:FF:000076">
    <property type="entry name" value="Beta-galactosidase"/>
    <property type="match status" value="1"/>
</dbReference>
<keyword evidence="1" id="KW-0732">Signal</keyword>
<keyword evidence="2" id="KW-0378">Hydrolase</keyword>
<sequence length="481" mass="51861">MRTTSSKPRGDILLPSNALLHDHISDGAVGSGLKWQASVEPVGIRGAGTTISNSLLEQLNITKDTSDYLWYSTSITVASEDIEALSEADTQAKLVLGSMRDAVHIFVNGQLAGSAMGWNVQVSQSINLKSGKNSIDLLCMTLGLQNYGAFLETWGAGIQGSASLTGLPSGDLDLSTARWSYQVGLLGEEVTLFETGTADGISWDSSSSANTSSLTWYKTTFDAPGGTDPVALDLGSMGKGQAWVNGHHLGRYWLLLAPQTGCSTCDYRGAYNSDKCRTDCGEPSQRWYHIPRAWLQPTGNLLVLIEEIGGDVSKISLVTRSAHAVCSHVDESQPAPLQLWTAHRSMDASSAPAEVLLECAAGQHISHIKFASFGNPVGSCGHFHRGKCHAVESSEVVQKLCVGKQKCSIPVQWQTFGHTDPCPSISKSLAVQAHCSSHKTRLMPEPETPTYFNYQWQQPLGAHHNPSQRKPTLSPQSNWPM</sequence>
<dbReference type="InterPro" id="IPR000922">
    <property type="entry name" value="Lectin_gal-bd_dom"/>
</dbReference>